<reference evidence="1 2" key="1">
    <citation type="submission" date="2018-02" db="EMBL/GenBank/DDBJ databases">
        <title>The genomes of Aspergillus section Nigri reveals drivers in fungal speciation.</title>
        <authorList>
            <consortium name="DOE Joint Genome Institute"/>
            <person name="Vesth T.C."/>
            <person name="Nybo J."/>
            <person name="Theobald S."/>
            <person name="Brandl J."/>
            <person name="Frisvad J.C."/>
            <person name="Nielsen K.F."/>
            <person name="Lyhne E.K."/>
            <person name="Kogle M.E."/>
            <person name="Kuo A."/>
            <person name="Riley R."/>
            <person name="Clum A."/>
            <person name="Nolan M."/>
            <person name="Lipzen A."/>
            <person name="Salamov A."/>
            <person name="Henrissat B."/>
            <person name="Wiebenga A."/>
            <person name="De vries R.P."/>
            <person name="Grigoriev I.V."/>
            <person name="Mortensen U.H."/>
            <person name="Andersen M.R."/>
            <person name="Baker S.E."/>
        </authorList>
    </citation>
    <scope>NUCLEOTIDE SEQUENCE [LARGE SCALE GENOMIC DNA]</scope>
    <source>
        <strain evidence="1 2">CBS 112811</strain>
    </source>
</reference>
<dbReference type="RefSeq" id="XP_025510119.1">
    <property type="nucleotide sequence ID" value="XM_025661239.1"/>
</dbReference>
<organism evidence="1 2">
    <name type="scientific">Aspergillus piperis CBS 112811</name>
    <dbReference type="NCBI Taxonomy" id="1448313"/>
    <lineage>
        <taxon>Eukaryota</taxon>
        <taxon>Fungi</taxon>
        <taxon>Dikarya</taxon>
        <taxon>Ascomycota</taxon>
        <taxon>Pezizomycotina</taxon>
        <taxon>Eurotiomycetes</taxon>
        <taxon>Eurotiomycetidae</taxon>
        <taxon>Eurotiales</taxon>
        <taxon>Aspergillaceae</taxon>
        <taxon>Aspergillus</taxon>
        <taxon>Aspergillus subgen. Circumdati</taxon>
    </lineage>
</organism>
<accession>A0A8G1QSU6</accession>
<sequence>MVSSKFLELAPCVPVWLSSWFQDRVGRPWLCYSVAQGNQSFQRFTIGVFRSK</sequence>
<gene>
    <name evidence="1" type="ORF">BO85DRAFT_454253</name>
</gene>
<proteinExistence type="predicted"/>
<dbReference type="GeneID" id="37164641"/>
<evidence type="ECO:0000313" key="1">
    <source>
        <dbReference type="EMBL" id="RAH52197.1"/>
    </source>
</evidence>
<keyword evidence="2" id="KW-1185">Reference proteome</keyword>
<dbReference type="Proteomes" id="UP000249526">
    <property type="component" value="Unassembled WGS sequence"/>
</dbReference>
<dbReference type="EMBL" id="KZ825087">
    <property type="protein sequence ID" value="RAH52197.1"/>
    <property type="molecule type" value="Genomic_DNA"/>
</dbReference>
<dbReference type="AlphaFoldDB" id="A0A8G1QSU6"/>
<protein>
    <submittedName>
        <fullName evidence="1">Uncharacterized protein</fullName>
    </submittedName>
</protein>
<name>A0A8G1QSU6_9EURO</name>
<evidence type="ECO:0000313" key="2">
    <source>
        <dbReference type="Proteomes" id="UP000249526"/>
    </source>
</evidence>